<accession>A0A4R0RGK2</accession>
<dbReference type="GO" id="GO:0004674">
    <property type="term" value="F:protein serine/threonine kinase activity"/>
    <property type="evidence" value="ECO:0007669"/>
    <property type="project" value="UniProtKB-KW"/>
</dbReference>
<evidence type="ECO:0000256" key="5">
    <source>
        <dbReference type="ARBA" id="ARBA00022840"/>
    </source>
</evidence>
<dbReference type="STRING" id="92696.A0A4R0RGK2"/>
<evidence type="ECO:0000256" key="3">
    <source>
        <dbReference type="ARBA" id="ARBA00022741"/>
    </source>
</evidence>
<dbReference type="PROSITE" id="PS00109">
    <property type="entry name" value="PROTEIN_KINASE_TYR"/>
    <property type="match status" value="1"/>
</dbReference>
<dbReference type="AlphaFoldDB" id="A0A4R0RGK2"/>
<name>A0A4R0RGK2_9APHY</name>
<evidence type="ECO:0000256" key="4">
    <source>
        <dbReference type="ARBA" id="ARBA00022777"/>
    </source>
</evidence>
<dbReference type="Gene3D" id="1.10.510.10">
    <property type="entry name" value="Transferase(Phosphotransferase) domain 1"/>
    <property type="match status" value="1"/>
</dbReference>
<keyword evidence="2" id="KW-0808">Transferase</keyword>
<proteinExistence type="predicted"/>
<dbReference type="PROSITE" id="PS50011">
    <property type="entry name" value="PROTEIN_KINASE_DOM"/>
    <property type="match status" value="1"/>
</dbReference>
<comment type="caution">
    <text evidence="7">The sequence shown here is derived from an EMBL/GenBank/DDBJ whole genome shotgun (WGS) entry which is preliminary data.</text>
</comment>
<dbReference type="Pfam" id="PF00069">
    <property type="entry name" value="Pkinase"/>
    <property type="match status" value="1"/>
</dbReference>
<keyword evidence="8" id="KW-1185">Reference proteome</keyword>
<evidence type="ECO:0000256" key="1">
    <source>
        <dbReference type="ARBA" id="ARBA00022527"/>
    </source>
</evidence>
<evidence type="ECO:0000259" key="6">
    <source>
        <dbReference type="PROSITE" id="PS50011"/>
    </source>
</evidence>
<dbReference type="GO" id="GO:0005524">
    <property type="term" value="F:ATP binding"/>
    <property type="evidence" value="ECO:0007669"/>
    <property type="project" value="UniProtKB-KW"/>
</dbReference>
<dbReference type="InterPro" id="IPR008266">
    <property type="entry name" value="Tyr_kinase_AS"/>
</dbReference>
<keyword evidence="5" id="KW-0067">ATP-binding</keyword>
<dbReference type="SUPFAM" id="SSF56112">
    <property type="entry name" value="Protein kinase-like (PK-like)"/>
    <property type="match status" value="1"/>
</dbReference>
<evidence type="ECO:0000313" key="7">
    <source>
        <dbReference type="EMBL" id="TCD62808.1"/>
    </source>
</evidence>
<dbReference type="Proteomes" id="UP000292702">
    <property type="component" value="Unassembled WGS sequence"/>
</dbReference>
<dbReference type="PANTHER" id="PTHR24351">
    <property type="entry name" value="RIBOSOMAL PROTEIN S6 KINASE"/>
    <property type="match status" value="1"/>
</dbReference>
<reference evidence="7 8" key="1">
    <citation type="submission" date="2018-11" db="EMBL/GenBank/DDBJ databases">
        <title>Genome assembly of Steccherinum ochraceum LE-BIN_3174, the white-rot fungus of the Steccherinaceae family (The Residual Polyporoid clade, Polyporales, Basidiomycota).</title>
        <authorList>
            <person name="Fedorova T.V."/>
            <person name="Glazunova O.A."/>
            <person name="Landesman E.O."/>
            <person name="Moiseenko K.V."/>
            <person name="Psurtseva N.V."/>
            <person name="Savinova O.S."/>
            <person name="Shakhova N.V."/>
            <person name="Tyazhelova T.V."/>
            <person name="Vasina D.V."/>
        </authorList>
    </citation>
    <scope>NUCLEOTIDE SEQUENCE [LARGE SCALE GENOMIC DNA]</scope>
    <source>
        <strain evidence="7 8">LE-BIN_3174</strain>
    </source>
</reference>
<organism evidence="7 8">
    <name type="scientific">Steccherinum ochraceum</name>
    <dbReference type="NCBI Taxonomy" id="92696"/>
    <lineage>
        <taxon>Eukaryota</taxon>
        <taxon>Fungi</taxon>
        <taxon>Dikarya</taxon>
        <taxon>Basidiomycota</taxon>
        <taxon>Agaricomycotina</taxon>
        <taxon>Agaricomycetes</taxon>
        <taxon>Polyporales</taxon>
        <taxon>Steccherinaceae</taxon>
        <taxon>Steccherinum</taxon>
    </lineage>
</organism>
<sequence length="122" mass="13240">MCEIGPCLSVLDRVHEWIPEIVDGVEYLHSQGVVHGDLRGHNILVGHDSHILILDFGLVVFQIEDPGHSGTFGSLRGGNAHIYSFACLLVELYDIDGLFSNRWTPVVVTNAVLTGPASAKPP</sequence>
<feature type="domain" description="Protein kinase" evidence="6">
    <location>
        <begin position="1"/>
        <end position="122"/>
    </location>
</feature>
<protein>
    <recommendedName>
        <fullName evidence="6">Protein kinase domain-containing protein</fullName>
    </recommendedName>
</protein>
<keyword evidence="4" id="KW-0418">Kinase</keyword>
<keyword evidence="1" id="KW-0723">Serine/threonine-protein kinase</keyword>
<dbReference type="EMBL" id="RWJN01000343">
    <property type="protein sequence ID" value="TCD62808.1"/>
    <property type="molecule type" value="Genomic_DNA"/>
</dbReference>
<gene>
    <name evidence="7" type="ORF">EIP91_006374</name>
</gene>
<dbReference type="InterPro" id="IPR000719">
    <property type="entry name" value="Prot_kinase_dom"/>
</dbReference>
<evidence type="ECO:0000256" key="2">
    <source>
        <dbReference type="ARBA" id="ARBA00022679"/>
    </source>
</evidence>
<evidence type="ECO:0000313" key="8">
    <source>
        <dbReference type="Proteomes" id="UP000292702"/>
    </source>
</evidence>
<dbReference type="InterPro" id="IPR011009">
    <property type="entry name" value="Kinase-like_dom_sf"/>
</dbReference>
<dbReference type="OrthoDB" id="2804215at2759"/>
<keyword evidence="3" id="KW-0547">Nucleotide-binding</keyword>